<gene>
    <name evidence="1" type="ORF">AVEN_119200_1</name>
</gene>
<protein>
    <submittedName>
        <fullName evidence="1">Uncharacterized protein</fullName>
    </submittedName>
</protein>
<accession>A0A4Y2K685</accession>
<evidence type="ECO:0000313" key="1">
    <source>
        <dbReference type="EMBL" id="GBM96782.1"/>
    </source>
</evidence>
<sequence>MSRLRGRKVSVSKLDSIEEPLCYPVFPCPSNRFGCYNVIGHGAAFCVSRSDACQIRRGEITSHWCGVETWKEGVASSGTIPII</sequence>
<evidence type="ECO:0000313" key="2">
    <source>
        <dbReference type="Proteomes" id="UP000499080"/>
    </source>
</evidence>
<dbReference type="AlphaFoldDB" id="A0A4Y2K685"/>
<dbReference type="EMBL" id="BGPR01004176">
    <property type="protein sequence ID" value="GBM96782.1"/>
    <property type="molecule type" value="Genomic_DNA"/>
</dbReference>
<name>A0A4Y2K685_ARAVE</name>
<comment type="caution">
    <text evidence="1">The sequence shown here is derived from an EMBL/GenBank/DDBJ whole genome shotgun (WGS) entry which is preliminary data.</text>
</comment>
<dbReference type="Proteomes" id="UP000499080">
    <property type="component" value="Unassembled WGS sequence"/>
</dbReference>
<reference evidence="1 2" key="1">
    <citation type="journal article" date="2019" name="Sci. Rep.">
        <title>Orb-weaving spider Araneus ventricosus genome elucidates the spidroin gene catalogue.</title>
        <authorList>
            <person name="Kono N."/>
            <person name="Nakamura H."/>
            <person name="Ohtoshi R."/>
            <person name="Moran D.A.P."/>
            <person name="Shinohara A."/>
            <person name="Yoshida Y."/>
            <person name="Fujiwara M."/>
            <person name="Mori M."/>
            <person name="Tomita M."/>
            <person name="Arakawa K."/>
        </authorList>
    </citation>
    <scope>NUCLEOTIDE SEQUENCE [LARGE SCALE GENOMIC DNA]</scope>
</reference>
<organism evidence="1 2">
    <name type="scientific">Araneus ventricosus</name>
    <name type="common">Orbweaver spider</name>
    <name type="synonym">Epeira ventricosa</name>
    <dbReference type="NCBI Taxonomy" id="182803"/>
    <lineage>
        <taxon>Eukaryota</taxon>
        <taxon>Metazoa</taxon>
        <taxon>Ecdysozoa</taxon>
        <taxon>Arthropoda</taxon>
        <taxon>Chelicerata</taxon>
        <taxon>Arachnida</taxon>
        <taxon>Araneae</taxon>
        <taxon>Araneomorphae</taxon>
        <taxon>Entelegynae</taxon>
        <taxon>Araneoidea</taxon>
        <taxon>Araneidae</taxon>
        <taxon>Araneus</taxon>
    </lineage>
</organism>
<keyword evidence="2" id="KW-1185">Reference proteome</keyword>
<proteinExistence type="predicted"/>